<dbReference type="PANTHER" id="PTHR43877">
    <property type="entry name" value="AMINOALKYLPHOSPHONATE N-ACETYLTRANSFERASE-RELATED-RELATED"/>
    <property type="match status" value="1"/>
</dbReference>
<reference evidence="4 5" key="1">
    <citation type="submission" date="2018-11" db="EMBL/GenBank/DDBJ databases">
        <title>Sequencing the genomes of 1000 actinobacteria strains.</title>
        <authorList>
            <person name="Klenk H.-P."/>
        </authorList>
    </citation>
    <scope>NUCLEOTIDE SEQUENCE [LARGE SCALE GENOMIC DNA]</scope>
    <source>
        <strain evidence="4 5">DSM 14418</strain>
    </source>
</reference>
<dbReference type="Pfam" id="PF00583">
    <property type="entry name" value="Acetyltransf_1"/>
    <property type="match status" value="2"/>
</dbReference>
<dbReference type="OrthoDB" id="9799092at2"/>
<proteinExistence type="predicted"/>
<keyword evidence="2" id="KW-0012">Acyltransferase</keyword>
<feature type="domain" description="N-acetyltransferase" evidence="3">
    <location>
        <begin position="25"/>
        <end position="166"/>
    </location>
</feature>
<evidence type="ECO:0000256" key="2">
    <source>
        <dbReference type="ARBA" id="ARBA00023315"/>
    </source>
</evidence>
<keyword evidence="1 4" id="KW-0808">Transferase</keyword>
<dbReference type="Gene3D" id="3.40.630.30">
    <property type="match status" value="1"/>
</dbReference>
<dbReference type="Proteomes" id="UP000280726">
    <property type="component" value="Unassembled WGS sequence"/>
</dbReference>
<dbReference type="InterPro" id="IPR000182">
    <property type="entry name" value="GNAT_dom"/>
</dbReference>
<dbReference type="SUPFAM" id="SSF55729">
    <property type="entry name" value="Acyl-CoA N-acyltransferases (Nat)"/>
    <property type="match status" value="1"/>
</dbReference>
<evidence type="ECO:0000259" key="3">
    <source>
        <dbReference type="PROSITE" id="PS51186"/>
    </source>
</evidence>
<evidence type="ECO:0000256" key="1">
    <source>
        <dbReference type="ARBA" id="ARBA00022679"/>
    </source>
</evidence>
<feature type="domain" description="N-acetyltransferase" evidence="3">
    <location>
        <begin position="174"/>
        <end position="315"/>
    </location>
</feature>
<sequence length="315" mass="33665">MAPAVGHRFTDVMDVPALEGLPAGLTQRPLVPGDAAALTAIIAAEELADTGEVSIEEADIVADWQRPGFDLAASAVGVLDGGRLVAYAEHSGADRADASVHPSHHGQGIGTALADWVRRTARARGTSAVGMPVPVGSPGDRLLDALGWRVRWTSWVLSLPEGREIRPQPLPAGYALREAAAADHRAVWTVVEDAFLEWSVRERQTFEDFAAQVMLRPGFEPWNLRVVTDPSGDVVGASFVVVAHGEGYVDRLAVRRDQRGRGLATALLADSFARAREHGATRSGLSTDSRTGALGLYERVGMEATQTWVNRATEV</sequence>
<evidence type="ECO:0000313" key="4">
    <source>
        <dbReference type="EMBL" id="RPF26144.1"/>
    </source>
</evidence>
<comment type="caution">
    <text evidence="4">The sequence shown here is derived from an EMBL/GenBank/DDBJ whole genome shotgun (WGS) entry which is preliminary data.</text>
</comment>
<keyword evidence="5" id="KW-1185">Reference proteome</keyword>
<organism evidence="4 5">
    <name type="scientific">Georgenia muralis</name>
    <dbReference type="NCBI Taxonomy" id="154117"/>
    <lineage>
        <taxon>Bacteria</taxon>
        <taxon>Bacillati</taxon>
        <taxon>Actinomycetota</taxon>
        <taxon>Actinomycetes</taxon>
        <taxon>Micrococcales</taxon>
        <taxon>Bogoriellaceae</taxon>
        <taxon>Georgenia</taxon>
    </lineage>
</organism>
<dbReference type="GO" id="GO:0016747">
    <property type="term" value="F:acyltransferase activity, transferring groups other than amino-acyl groups"/>
    <property type="evidence" value="ECO:0007669"/>
    <property type="project" value="InterPro"/>
</dbReference>
<gene>
    <name evidence="4" type="ORF">EDD32_0571</name>
</gene>
<accession>A0A3N4Z2T4</accession>
<dbReference type="PROSITE" id="PS51186">
    <property type="entry name" value="GNAT"/>
    <property type="match status" value="2"/>
</dbReference>
<dbReference type="PANTHER" id="PTHR43877:SF2">
    <property type="entry name" value="AMINOALKYLPHOSPHONATE N-ACETYLTRANSFERASE-RELATED"/>
    <property type="match status" value="1"/>
</dbReference>
<dbReference type="InterPro" id="IPR050832">
    <property type="entry name" value="Bact_Acetyltransf"/>
</dbReference>
<dbReference type="EMBL" id="RKRA01000001">
    <property type="protein sequence ID" value="RPF26144.1"/>
    <property type="molecule type" value="Genomic_DNA"/>
</dbReference>
<dbReference type="InterPro" id="IPR016181">
    <property type="entry name" value="Acyl_CoA_acyltransferase"/>
</dbReference>
<dbReference type="AlphaFoldDB" id="A0A3N4Z2T4"/>
<evidence type="ECO:0000313" key="5">
    <source>
        <dbReference type="Proteomes" id="UP000280726"/>
    </source>
</evidence>
<name>A0A3N4Z2T4_9MICO</name>
<protein>
    <submittedName>
        <fullName evidence="4">Acetyltransferase (GNAT) family protein</fullName>
    </submittedName>
</protein>
<dbReference type="CDD" id="cd04301">
    <property type="entry name" value="NAT_SF"/>
    <property type="match status" value="2"/>
</dbReference>